<dbReference type="GO" id="GO:0016787">
    <property type="term" value="F:hydrolase activity"/>
    <property type="evidence" value="ECO:0007669"/>
    <property type="project" value="UniProtKB-KW"/>
</dbReference>
<organism evidence="1 2">
    <name type="scientific">Pedobacter hartonius</name>
    <dbReference type="NCBI Taxonomy" id="425514"/>
    <lineage>
        <taxon>Bacteria</taxon>
        <taxon>Pseudomonadati</taxon>
        <taxon>Bacteroidota</taxon>
        <taxon>Sphingobacteriia</taxon>
        <taxon>Sphingobacteriales</taxon>
        <taxon>Sphingobacteriaceae</taxon>
        <taxon>Pedobacter</taxon>
    </lineage>
</organism>
<dbReference type="InterPro" id="IPR051828">
    <property type="entry name" value="HAD-like_hydrolase_domain"/>
</dbReference>
<keyword evidence="1" id="KW-0378">Hydrolase</keyword>
<reference evidence="1 2" key="1">
    <citation type="submission" date="2016-10" db="EMBL/GenBank/DDBJ databases">
        <authorList>
            <person name="de Groot N.N."/>
        </authorList>
    </citation>
    <scope>NUCLEOTIDE SEQUENCE [LARGE SCALE GENOMIC DNA]</scope>
    <source>
        <strain evidence="1 2">DSM 19033</strain>
    </source>
</reference>
<dbReference type="Pfam" id="PF13242">
    <property type="entry name" value="Hydrolase_like"/>
    <property type="match status" value="1"/>
</dbReference>
<dbReference type="PANTHER" id="PTHR46191:SF2">
    <property type="entry name" value="HALOACID DEHALOGENASE-LIKE HYDROLASE DOMAIN-CONTAINING PROTEIN 3"/>
    <property type="match status" value="1"/>
</dbReference>
<dbReference type="Gene3D" id="1.10.150.400">
    <property type="match status" value="1"/>
</dbReference>
<proteinExistence type="predicted"/>
<protein>
    <submittedName>
        <fullName evidence="1">Putative hydrolase of the HAD superfamily</fullName>
    </submittedName>
</protein>
<evidence type="ECO:0000313" key="2">
    <source>
        <dbReference type="Proteomes" id="UP000198850"/>
    </source>
</evidence>
<dbReference type="SFLD" id="SFLDG01129">
    <property type="entry name" value="C1.5:_HAD__Beta-PGM__Phosphata"/>
    <property type="match status" value="1"/>
</dbReference>
<dbReference type="InterPro" id="IPR036412">
    <property type="entry name" value="HAD-like_sf"/>
</dbReference>
<dbReference type="SUPFAM" id="SSF56784">
    <property type="entry name" value="HAD-like"/>
    <property type="match status" value="1"/>
</dbReference>
<evidence type="ECO:0000313" key="1">
    <source>
        <dbReference type="EMBL" id="SEB20074.1"/>
    </source>
</evidence>
<sequence length="228" mass="26139">MKRYKHYSFDLWLTLIRSDPAFKQERAKIFHARYNPLKKSFDEVVTIFRNVDLMCNSINERTGKNIDADEMYLMVISIMNDYKPGFAAVDTEALYLEMEALLFNYMPHLYCGNTADLLGSLKESSTLSLLSNTGFIRGITLRKVLGALELDQFLDFQLYSDEVRLSKPNKAFFQLMLDQLNRREQGGLELHEIVHVGDNPVADVHGANQLGIHSVLINSNQQPITCLR</sequence>
<dbReference type="InterPro" id="IPR006439">
    <property type="entry name" value="HAD-SF_hydro_IA"/>
</dbReference>
<dbReference type="Gene3D" id="3.40.50.1000">
    <property type="entry name" value="HAD superfamily/HAD-like"/>
    <property type="match status" value="1"/>
</dbReference>
<dbReference type="SFLD" id="SFLDS00003">
    <property type="entry name" value="Haloacid_Dehalogenase"/>
    <property type="match status" value="1"/>
</dbReference>
<dbReference type="Proteomes" id="UP000198850">
    <property type="component" value="Unassembled WGS sequence"/>
</dbReference>
<dbReference type="STRING" id="425514.SAMN05443550_11638"/>
<dbReference type="EMBL" id="FNRA01000016">
    <property type="protein sequence ID" value="SEB20074.1"/>
    <property type="molecule type" value="Genomic_DNA"/>
</dbReference>
<gene>
    <name evidence="1" type="ORF">SAMN05443550_11638</name>
</gene>
<dbReference type="AlphaFoldDB" id="A0A1H4HE61"/>
<dbReference type="OrthoDB" id="3669651at2"/>
<dbReference type="PANTHER" id="PTHR46191">
    <property type="match status" value="1"/>
</dbReference>
<dbReference type="NCBIfam" id="TIGR01549">
    <property type="entry name" value="HAD-SF-IA-v1"/>
    <property type="match status" value="1"/>
</dbReference>
<accession>A0A1H4HE61</accession>
<keyword evidence="2" id="KW-1185">Reference proteome</keyword>
<name>A0A1H4HE61_9SPHI</name>
<dbReference type="InterPro" id="IPR023214">
    <property type="entry name" value="HAD_sf"/>
</dbReference>